<sequence length="279" mass="28507">ELLTELGSDAAAAATTGPTVNLYGKWQTNAWEPPTAVDGIVPKNERGNVECPPLVPCLPRRTVHLTLGPGLGAICRTLGLDYAPALVGFEVQGGRMVPTIEGVVVCEEMSEIVVAAYVERESARAEAAAAARRRVAEAAWRRLLASMRVRLQLEKDYAGGGEARGEARGVENVVSVGGRGEATAKGGAAAAAALSAAWTEAAAVKERGGDGRPRSAVEAAAVAAAAKGVPRDLGIAAEEEAARQRLQSAAGDGQGTGAEGAGWQAGGPDTGADVEMEEF</sequence>
<protein>
    <recommendedName>
        <fullName evidence="2">Rad4 beta-hairpin domain-containing protein</fullName>
    </recommendedName>
</protein>
<reference evidence="3 4" key="1">
    <citation type="journal article" date="2021" name="Sci. Rep.">
        <title>Genome sequencing of the multicellular alga Astrephomene provides insights into convergent evolution of germ-soma differentiation.</title>
        <authorList>
            <person name="Yamashita S."/>
            <person name="Yamamoto K."/>
            <person name="Matsuzaki R."/>
            <person name="Suzuki S."/>
            <person name="Yamaguchi H."/>
            <person name="Hirooka S."/>
            <person name="Minakuchi Y."/>
            <person name="Miyagishima S."/>
            <person name="Kawachi M."/>
            <person name="Toyoda A."/>
            <person name="Nozaki H."/>
        </authorList>
    </citation>
    <scope>NUCLEOTIDE SEQUENCE [LARGE SCALE GENOMIC DNA]</scope>
    <source>
        <strain evidence="3 4">NIES-4017</strain>
    </source>
</reference>
<dbReference type="GO" id="GO:0000111">
    <property type="term" value="C:nucleotide-excision repair factor 2 complex"/>
    <property type="evidence" value="ECO:0007669"/>
    <property type="project" value="TreeGrafter"/>
</dbReference>
<dbReference type="PANTHER" id="PTHR12135">
    <property type="entry name" value="DNA REPAIR PROTEIN XP-C / RAD4"/>
    <property type="match status" value="1"/>
</dbReference>
<dbReference type="GO" id="GO:0006298">
    <property type="term" value="P:mismatch repair"/>
    <property type="evidence" value="ECO:0007669"/>
    <property type="project" value="TreeGrafter"/>
</dbReference>
<dbReference type="InterPro" id="IPR018328">
    <property type="entry name" value="Rad4_beta-hairpin_dom3"/>
</dbReference>
<feature type="region of interest" description="Disordered" evidence="1">
    <location>
        <begin position="240"/>
        <end position="279"/>
    </location>
</feature>
<dbReference type="PANTHER" id="PTHR12135:SF0">
    <property type="entry name" value="DNA REPAIR PROTEIN COMPLEMENTING XP-C CELLS"/>
    <property type="match status" value="1"/>
</dbReference>
<evidence type="ECO:0000313" key="4">
    <source>
        <dbReference type="Proteomes" id="UP001054857"/>
    </source>
</evidence>
<feature type="domain" description="Rad4 beta-hairpin" evidence="2">
    <location>
        <begin position="41"/>
        <end position="117"/>
    </location>
</feature>
<comment type="caution">
    <text evidence="3">The sequence shown here is derived from an EMBL/GenBank/DDBJ whole genome shotgun (WGS) entry which is preliminary data.</text>
</comment>
<dbReference type="EMBL" id="BMAR01000001">
    <property type="protein sequence ID" value="GFR39985.1"/>
    <property type="molecule type" value="Genomic_DNA"/>
</dbReference>
<name>A0AAD3DDX0_9CHLO</name>
<dbReference type="Pfam" id="PF10405">
    <property type="entry name" value="BHD_3"/>
    <property type="match status" value="1"/>
</dbReference>
<evidence type="ECO:0000313" key="3">
    <source>
        <dbReference type="EMBL" id="GFR39985.1"/>
    </source>
</evidence>
<dbReference type="GO" id="GO:0006289">
    <property type="term" value="P:nucleotide-excision repair"/>
    <property type="evidence" value="ECO:0007669"/>
    <property type="project" value="InterPro"/>
</dbReference>
<dbReference type="SMART" id="SM01032">
    <property type="entry name" value="BHD_3"/>
    <property type="match status" value="1"/>
</dbReference>
<dbReference type="GO" id="GO:0003697">
    <property type="term" value="F:single-stranded DNA binding"/>
    <property type="evidence" value="ECO:0007669"/>
    <property type="project" value="TreeGrafter"/>
</dbReference>
<gene>
    <name evidence="3" type="ORF">Agub_g518</name>
</gene>
<dbReference type="AlphaFoldDB" id="A0AAD3DDX0"/>
<evidence type="ECO:0000256" key="1">
    <source>
        <dbReference type="SAM" id="MobiDB-lite"/>
    </source>
</evidence>
<feature type="compositionally biased region" description="Gly residues" evidence="1">
    <location>
        <begin position="252"/>
        <end position="269"/>
    </location>
</feature>
<dbReference type="InterPro" id="IPR004583">
    <property type="entry name" value="DNA_repair_Rad4"/>
</dbReference>
<accession>A0AAD3DDX0</accession>
<proteinExistence type="predicted"/>
<dbReference type="InterPro" id="IPR042488">
    <property type="entry name" value="Rad4_BHD3_sf"/>
</dbReference>
<dbReference type="GO" id="GO:0003684">
    <property type="term" value="F:damaged DNA binding"/>
    <property type="evidence" value="ECO:0007669"/>
    <property type="project" value="InterPro"/>
</dbReference>
<dbReference type="GO" id="GO:0005737">
    <property type="term" value="C:cytoplasm"/>
    <property type="evidence" value="ECO:0007669"/>
    <property type="project" value="TreeGrafter"/>
</dbReference>
<dbReference type="Proteomes" id="UP001054857">
    <property type="component" value="Unassembled WGS sequence"/>
</dbReference>
<evidence type="ECO:0000259" key="2">
    <source>
        <dbReference type="SMART" id="SM01032"/>
    </source>
</evidence>
<keyword evidence="4" id="KW-1185">Reference proteome</keyword>
<dbReference type="Gene3D" id="3.30.70.2460">
    <property type="entry name" value="Rad4, beta-hairpin domain BHD3"/>
    <property type="match status" value="1"/>
</dbReference>
<organism evidence="3 4">
    <name type="scientific">Astrephomene gubernaculifera</name>
    <dbReference type="NCBI Taxonomy" id="47775"/>
    <lineage>
        <taxon>Eukaryota</taxon>
        <taxon>Viridiplantae</taxon>
        <taxon>Chlorophyta</taxon>
        <taxon>core chlorophytes</taxon>
        <taxon>Chlorophyceae</taxon>
        <taxon>CS clade</taxon>
        <taxon>Chlamydomonadales</taxon>
        <taxon>Astrephomenaceae</taxon>
        <taxon>Astrephomene</taxon>
    </lineage>
</organism>
<dbReference type="GO" id="GO:0071942">
    <property type="term" value="C:XPC complex"/>
    <property type="evidence" value="ECO:0007669"/>
    <property type="project" value="TreeGrafter"/>
</dbReference>
<feature type="non-terminal residue" evidence="3">
    <location>
        <position position="1"/>
    </location>
</feature>